<organism evidence="7">
    <name type="scientific">Ralstonia solanacearum</name>
    <name type="common">Pseudomonas solanacearum</name>
    <dbReference type="NCBI Taxonomy" id="305"/>
    <lineage>
        <taxon>Bacteria</taxon>
        <taxon>Pseudomonadati</taxon>
        <taxon>Pseudomonadota</taxon>
        <taxon>Betaproteobacteria</taxon>
        <taxon>Burkholderiales</taxon>
        <taxon>Burkholderiaceae</taxon>
        <taxon>Ralstonia</taxon>
        <taxon>Ralstonia solanacearum species complex</taxon>
    </lineage>
</organism>
<dbReference type="GO" id="GO:0009247">
    <property type="term" value="P:glycolipid biosynthetic process"/>
    <property type="evidence" value="ECO:0007669"/>
    <property type="project" value="UniProtKB-ARBA"/>
</dbReference>
<keyword evidence="3" id="KW-0997">Cell inner membrane</keyword>
<dbReference type="AlphaFoldDB" id="A0A0S4XJE1"/>
<evidence type="ECO:0000256" key="4">
    <source>
        <dbReference type="ARBA" id="ARBA00022679"/>
    </source>
</evidence>
<evidence type="ECO:0000256" key="1">
    <source>
        <dbReference type="ARBA" id="ARBA00004533"/>
    </source>
</evidence>
<comment type="subcellular location">
    <subcellularLocation>
        <location evidence="1">Cell inner membrane</location>
    </subcellularLocation>
</comment>
<sequence>MIGDLPEDATAAATRINAEIEQLIALAPTQYLWGYNRYKRPKGVDAPPAA</sequence>
<keyword evidence="4" id="KW-0808">Transferase</keyword>
<dbReference type="GO" id="GO:0005886">
    <property type="term" value="C:plasma membrane"/>
    <property type="evidence" value="ECO:0007669"/>
    <property type="project" value="UniProtKB-SubCell"/>
</dbReference>
<name>A0A0S4XJE1_RALSL</name>
<evidence type="ECO:0000256" key="2">
    <source>
        <dbReference type="ARBA" id="ARBA00022475"/>
    </source>
</evidence>
<evidence type="ECO:0000256" key="5">
    <source>
        <dbReference type="ARBA" id="ARBA00023136"/>
    </source>
</evidence>
<proteinExistence type="predicted"/>
<accession>A0A0S4XJE1</accession>
<dbReference type="GO" id="GO:0016746">
    <property type="term" value="F:acyltransferase activity"/>
    <property type="evidence" value="ECO:0007669"/>
    <property type="project" value="UniProtKB-KW"/>
</dbReference>
<dbReference type="Pfam" id="PF03279">
    <property type="entry name" value="Lip_A_acyltrans"/>
    <property type="match status" value="1"/>
</dbReference>
<evidence type="ECO:0008006" key="8">
    <source>
        <dbReference type="Google" id="ProtNLM"/>
    </source>
</evidence>
<evidence type="ECO:0000313" key="7">
    <source>
        <dbReference type="EMBL" id="CUV63714.1"/>
    </source>
</evidence>
<keyword evidence="5" id="KW-0472">Membrane</keyword>
<keyword evidence="2" id="KW-1003">Cell membrane</keyword>
<evidence type="ECO:0000256" key="3">
    <source>
        <dbReference type="ARBA" id="ARBA00022519"/>
    </source>
</evidence>
<gene>
    <name evidence="7" type="ORF">RD1301_v1_3780001</name>
</gene>
<reference evidence="7" key="1">
    <citation type="submission" date="2015-10" db="EMBL/GenBank/DDBJ databases">
        <authorList>
            <person name="Gilbert D.G."/>
        </authorList>
    </citation>
    <scope>NUCLEOTIDE SEQUENCE</scope>
    <source>
        <strain evidence="7">Phyl III-seqv23</strain>
    </source>
</reference>
<protein>
    <recommendedName>
        <fullName evidence="8">Lipid A biosynthesis lauroyl acyltransferase</fullName>
    </recommendedName>
</protein>
<keyword evidence="6" id="KW-0012">Acyltransferase</keyword>
<dbReference type="InterPro" id="IPR004960">
    <property type="entry name" value="LipA_acyltrans"/>
</dbReference>
<dbReference type="EMBL" id="LN899822">
    <property type="protein sequence ID" value="CUV63714.1"/>
    <property type="molecule type" value="Genomic_DNA"/>
</dbReference>
<evidence type="ECO:0000256" key="6">
    <source>
        <dbReference type="ARBA" id="ARBA00023315"/>
    </source>
</evidence>